<evidence type="ECO:0000313" key="2">
    <source>
        <dbReference type="EMBL" id="SUJ15236.1"/>
    </source>
</evidence>
<keyword evidence="4" id="KW-1185">Reference proteome</keyword>
<dbReference type="RefSeq" id="WP_103388383.1">
    <property type="nucleotide sequence ID" value="NZ_BKAV01000031.1"/>
</dbReference>
<evidence type="ECO:0008006" key="5">
    <source>
        <dbReference type="Google" id="ProtNLM"/>
    </source>
</evidence>
<sequence>MENDLTNPIISVYASMKIFRSQAVPGTLTLLRDRIQFQAAGVIEGSEIKDTFLFSDIKNIKSGISFSPFRIVITEKSEENWIFDQVPRQDAKKFVDLFNTIK</sequence>
<protein>
    <recommendedName>
        <fullName evidence="5">YokE-like PH domain-containing protein</fullName>
    </recommendedName>
</protein>
<evidence type="ECO:0000313" key="4">
    <source>
        <dbReference type="Proteomes" id="UP000321598"/>
    </source>
</evidence>
<accession>A0A380C8N0</accession>
<dbReference type="AlphaFoldDB" id="A0A380C8N0"/>
<organism evidence="2 3">
    <name type="scientific">Staphylococcus arlettae</name>
    <dbReference type="NCBI Taxonomy" id="29378"/>
    <lineage>
        <taxon>Bacteria</taxon>
        <taxon>Bacillati</taxon>
        <taxon>Bacillota</taxon>
        <taxon>Bacilli</taxon>
        <taxon>Bacillales</taxon>
        <taxon>Staphylococcaceae</taxon>
        <taxon>Staphylococcus</taxon>
    </lineage>
</organism>
<dbReference type="EMBL" id="UGZE01000001">
    <property type="protein sequence ID" value="SUJ15236.1"/>
    <property type="molecule type" value="Genomic_DNA"/>
</dbReference>
<dbReference type="OrthoDB" id="2406917at2"/>
<reference evidence="2 3" key="1">
    <citation type="submission" date="2018-06" db="EMBL/GenBank/DDBJ databases">
        <authorList>
            <consortium name="Pathogen Informatics"/>
            <person name="Doyle S."/>
        </authorList>
    </citation>
    <scope>NUCLEOTIDE SEQUENCE [LARGE SCALE GENOMIC DNA]</scope>
    <source>
        <strain evidence="2 3">NCTC12413</strain>
    </source>
</reference>
<dbReference type="Proteomes" id="UP000321598">
    <property type="component" value="Unassembled WGS sequence"/>
</dbReference>
<gene>
    <name evidence="2" type="ORF">NCTC12413_00893</name>
    <name evidence="1" type="ORF">SAR03_22950</name>
</gene>
<evidence type="ECO:0000313" key="1">
    <source>
        <dbReference type="EMBL" id="GEQ01258.1"/>
    </source>
</evidence>
<proteinExistence type="predicted"/>
<reference evidence="1 4" key="2">
    <citation type="submission" date="2019-07" db="EMBL/GenBank/DDBJ databases">
        <title>Whole genome shotgun sequence of Staphylococcus arlettae NBRC 109765.</title>
        <authorList>
            <person name="Hosoyama A."/>
            <person name="Uohara A."/>
            <person name="Ohji S."/>
            <person name="Ichikawa N."/>
        </authorList>
    </citation>
    <scope>NUCLEOTIDE SEQUENCE [LARGE SCALE GENOMIC DNA]</scope>
    <source>
        <strain evidence="1 4">NBRC 109765</strain>
    </source>
</reference>
<dbReference type="Proteomes" id="UP000254956">
    <property type="component" value="Unassembled WGS sequence"/>
</dbReference>
<name>A0A380C8N0_9STAP</name>
<dbReference type="EMBL" id="BKAV01000031">
    <property type="protein sequence ID" value="GEQ01258.1"/>
    <property type="molecule type" value="Genomic_DNA"/>
</dbReference>
<evidence type="ECO:0000313" key="3">
    <source>
        <dbReference type="Proteomes" id="UP000254956"/>
    </source>
</evidence>